<dbReference type="PANTHER" id="PTHR43578:SF3">
    <property type="entry name" value="NADH-QUINONE OXIDOREDUCTASE SUBUNIT F"/>
    <property type="match status" value="1"/>
</dbReference>
<dbReference type="Gene3D" id="1.10.10.1590">
    <property type="entry name" value="NADH-quinone oxidoreductase subunit E"/>
    <property type="match status" value="1"/>
</dbReference>
<comment type="similarity">
    <text evidence="1">Belongs to the complex I 51 kDa subunit family.</text>
</comment>
<keyword evidence="5" id="KW-0411">Iron-sulfur</keyword>
<dbReference type="SUPFAM" id="SSF140490">
    <property type="entry name" value="Nqo1C-terminal domain-like"/>
    <property type="match status" value="1"/>
</dbReference>
<dbReference type="Proteomes" id="UP000027059">
    <property type="component" value="Chromosome"/>
</dbReference>
<dbReference type="PANTHER" id="PTHR43578">
    <property type="entry name" value="NADH-QUINONE OXIDOREDUCTASE SUBUNIT F"/>
    <property type="match status" value="1"/>
</dbReference>
<evidence type="ECO:0000256" key="5">
    <source>
        <dbReference type="ARBA" id="ARBA00023014"/>
    </source>
</evidence>
<protein>
    <submittedName>
        <fullName evidence="7">NADH dehydrogenase</fullName>
    </submittedName>
</protein>
<dbReference type="PROSITE" id="PS00644">
    <property type="entry name" value="COMPLEX1_51K_1"/>
    <property type="match status" value="1"/>
</dbReference>
<dbReference type="InterPro" id="IPR042128">
    <property type="entry name" value="NuoE_dom"/>
</dbReference>
<dbReference type="Pfam" id="PF01257">
    <property type="entry name" value="2Fe-2S_thioredx"/>
    <property type="match status" value="1"/>
</dbReference>
<evidence type="ECO:0000256" key="3">
    <source>
        <dbReference type="ARBA" id="ARBA00022723"/>
    </source>
</evidence>
<accession>A0A059XZJ1</accession>
<dbReference type="InterPro" id="IPR041921">
    <property type="entry name" value="NuoE_N"/>
</dbReference>
<evidence type="ECO:0000256" key="2">
    <source>
        <dbReference type="ARBA" id="ARBA00022485"/>
    </source>
</evidence>
<dbReference type="GO" id="GO:0010181">
    <property type="term" value="F:FMN binding"/>
    <property type="evidence" value="ECO:0007669"/>
    <property type="project" value="InterPro"/>
</dbReference>
<dbReference type="SUPFAM" id="SSF52833">
    <property type="entry name" value="Thioredoxin-like"/>
    <property type="match status" value="1"/>
</dbReference>
<dbReference type="InterPro" id="IPR037225">
    <property type="entry name" value="Nuo51_FMN-bd_sf"/>
</dbReference>
<dbReference type="InterPro" id="IPR011538">
    <property type="entry name" value="Nuo51_FMN-bd"/>
</dbReference>
<dbReference type="GO" id="GO:0051539">
    <property type="term" value="F:4 iron, 4 sulfur cluster binding"/>
    <property type="evidence" value="ECO:0007669"/>
    <property type="project" value="UniProtKB-KW"/>
</dbReference>
<evidence type="ECO:0000256" key="4">
    <source>
        <dbReference type="ARBA" id="ARBA00023004"/>
    </source>
</evidence>
<dbReference type="SUPFAM" id="SSF142019">
    <property type="entry name" value="Nqo1 FMN-binding domain-like"/>
    <property type="match status" value="1"/>
</dbReference>
<dbReference type="Gene3D" id="6.10.250.1450">
    <property type="match status" value="1"/>
</dbReference>
<dbReference type="RefSeq" id="WP_081824105.1">
    <property type="nucleotide sequence ID" value="NZ_CP007243.1"/>
</dbReference>
<sequence length="628" mass="69185">MISNPGDEEFRKEIGQWEKPSQAVLPLFHKCMEQKKYISDEDIQRVGRVTGLVPTEDYLAISEVVSIGTFYQHFVFHPTGKHVVRVCMATACLINGSARLLSSIARHLGIGLEETTSDGLFSLHQDQCIGHCADAPCFMINEDTYLSPLSEEIPALLESYATRSACQPLLPIGNPLRNEPVVFAGLASSTTAFMKEYRDRGGYRSLERAIRALTPEGILTEIEKSGLSGRGGGGFPAFKKFASVRLQPPPRYIICNADEGEPGTFKDRVIMERDPHLLIEGMLIAAYAMGAGSGYIYIRSEYPHAYRILDKAISEAMEKGYIGDRVLGTDFSFNLRLYQGAGAYICGEETALIESLEGKRGFPRNKPPHVFEKGLWQCATDVSNVETLANLPVILEKGGNWYGGLGDGRTPGTKLFCLSGNICRPGLFEIPFGKTLRDLIFGLGGGIPGNRRLKAVLPSGHVSQFLLPHQIDISLDYPSFKDAGAMLGSGSMIVLDDSNCMVNLAFWVSAFFHHESCGQCTPCRDGTEDVYEIMVKIVQGEGKKDYLDYLKLLGEYMVEASICGLGVTAPSIPLSSIVHFREEWEEHILGRRCALGVCPMERKMMLGFPPRRSRGFFDDIPGLHPAEP</sequence>
<dbReference type="GO" id="GO:0046872">
    <property type="term" value="F:metal ion binding"/>
    <property type="evidence" value="ECO:0007669"/>
    <property type="project" value="UniProtKB-KW"/>
</dbReference>
<dbReference type="PROSITE" id="PS00645">
    <property type="entry name" value="COMPLEX1_51K_2"/>
    <property type="match status" value="1"/>
</dbReference>
<dbReference type="FunFam" id="3.40.50.11540:FF:000001">
    <property type="entry name" value="NADH dehydrogenase [ubiquinone] flavoprotein 1, mitochondrial"/>
    <property type="match status" value="1"/>
</dbReference>
<dbReference type="Gene3D" id="3.40.50.11540">
    <property type="entry name" value="NADH-ubiquinone oxidoreductase 51kDa subunit"/>
    <property type="match status" value="1"/>
</dbReference>
<dbReference type="OrthoDB" id="9805533at2"/>
<dbReference type="InterPro" id="IPR001949">
    <property type="entry name" value="NADH-UbQ_OxRdtase_51kDa_CS"/>
</dbReference>
<dbReference type="CDD" id="cd03064">
    <property type="entry name" value="TRX_Fd_NuoE"/>
    <property type="match status" value="1"/>
</dbReference>
<evidence type="ECO:0000256" key="1">
    <source>
        <dbReference type="ARBA" id="ARBA00007523"/>
    </source>
</evidence>
<dbReference type="Gene3D" id="3.10.20.600">
    <property type="match status" value="1"/>
</dbReference>
<keyword evidence="4" id="KW-0408">Iron</keyword>
<dbReference type="KEGG" id="lfp:Y981_07345"/>
<proteinExistence type="inferred from homology"/>
<dbReference type="FunFam" id="1.20.1440.230:FF:000001">
    <property type="entry name" value="Mitochondrial NADH dehydrogenase flavoprotein 1"/>
    <property type="match status" value="1"/>
</dbReference>
<organism evidence="7 8">
    <name type="scientific">Leptospirillum ferriphilum YSK</name>
    <dbReference type="NCBI Taxonomy" id="1441628"/>
    <lineage>
        <taxon>Bacteria</taxon>
        <taxon>Pseudomonadati</taxon>
        <taxon>Nitrospirota</taxon>
        <taxon>Nitrospiria</taxon>
        <taxon>Nitrospirales</taxon>
        <taxon>Nitrospiraceae</taxon>
        <taxon>Leptospirillum</taxon>
    </lineage>
</organism>
<evidence type="ECO:0000313" key="8">
    <source>
        <dbReference type="Proteomes" id="UP000027059"/>
    </source>
</evidence>
<feature type="domain" description="NADH-ubiquinone oxidoreductase 51kDa subunit iron-sulphur binding" evidence="6">
    <location>
        <begin position="502"/>
        <end position="547"/>
    </location>
</feature>
<gene>
    <name evidence="7" type="ORF">Y981_07345</name>
</gene>
<dbReference type="Pfam" id="PF10589">
    <property type="entry name" value="NADH_4Fe-4S"/>
    <property type="match status" value="1"/>
</dbReference>
<keyword evidence="3" id="KW-0479">Metal-binding</keyword>
<dbReference type="AlphaFoldDB" id="A0A059XZJ1"/>
<dbReference type="Pfam" id="PF01512">
    <property type="entry name" value="Complex1_51K"/>
    <property type="match status" value="1"/>
</dbReference>
<reference evidence="8" key="1">
    <citation type="submission" date="2014-02" db="EMBL/GenBank/DDBJ databases">
        <title>Complete genome sequence and comparative genomic analysis of the nitrogen-fixing bacterium Leptospirillum ferriphilum YSK.</title>
        <authorList>
            <person name="Guo X."/>
            <person name="Yin H."/>
            <person name="Liang Y."/>
            <person name="Hu Q."/>
            <person name="Ma L."/>
            <person name="Xiao Y."/>
            <person name="Zhang X."/>
            <person name="Qiu G."/>
            <person name="Liu X."/>
        </authorList>
    </citation>
    <scope>NUCLEOTIDE SEQUENCE [LARGE SCALE GENOMIC DNA]</scope>
    <source>
        <strain evidence="8">YSK</strain>
    </source>
</reference>
<keyword evidence="8" id="KW-1185">Reference proteome</keyword>
<evidence type="ECO:0000259" key="6">
    <source>
        <dbReference type="SMART" id="SM00928"/>
    </source>
</evidence>
<dbReference type="InterPro" id="IPR037207">
    <property type="entry name" value="Nuop51_4Fe4S-bd_sf"/>
</dbReference>
<dbReference type="SMART" id="SM00928">
    <property type="entry name" value="NADH_4Fe-4S"/>
    <property type="match status" value="1"/>
</dbReference>
<keyword evidence="2" id="KW-0004">4Fe-4S</keyword>
<reference evidence="7 8" key="2">
    <citation type="journal article" date="2015" name="Biomed. Res. Int.">
        <title>Effects of Arsenite Resistance on the Growth and Functional Gene Expression of Leptospirillum ferriphilum and Acidithiobacillus thiooxidans in Pure Culture and Coculture.</title>
        <authorList>
            <person name="Jiang H."/>
            <person name="Liang Y."/>
            <person name="Yin H."/>
            <person name="Xiao Y."/>
            <person name="Guo X."/>
            <person name="Xu Y."/>
            <person name="Hu Q."/>
            <person name="Liu H."/>
            <person name="Liu X."/>
        </authorList>
    </citation>
    <scope>NUCLEOTIDE SEQUENCE [LARGE SCALE GENOMIC DNA]</scope>
    <source>
        <strain evidence="7 8">YSK</strain>
    </source>
</reference>
<dbReference type="SUPFAM" id="SSF142984">
    <property type="entry name" value="Nqo1 middle domain-like"/>
    <property type="match status" value="1"/>
</dbReference>
<dbReference type="Gene3D" id="1.20.1440.230">
    <property type="entry name" value="NADH-ubiquinone oxidoreductase 51kDa subunit, iron-sulphur binding domain"/>
    <property type="match status" value="1"/>
</dbReference>
<dbReference type="InterPro" id="IPR036249">
    <property type="entry name" value="Thioredoxin-like_sf"/>
</dbReference>
<dbReference type="Gene3D" id="3.40.30.10">
    <property type="entry name" value="Glutaredoxin"/>
    <property type="match status" value="1"/>
</dbReference>
<dbReference type="InterPro" id="IPR019575">
    <property type="entry name" value="Nuop51_4Fe4S-bd"/>
</dbReference>
<dbReference type="GO" id="GO:0008137">
    <property type="term" value="F:NADH dehydrogenase (ubiquinone) activity"/>
    <property type="evidence" value="ECO:0007669"/>
    <property type="project" value="InterPro"/>
</dbReference>
<dbReference type="HOGENOM" id="CLU_014881_3_2_0"/>
<evidence type="ECO:0000313" key="7">
    <source>
        <dbReference type="EMBL" id="AIA30637.1"/>
    </source>
</evidence>
<name>A0A059XZJ1_9BACT</name>
<dbReference type="EMBL" id="CP007243">
    <property type="protein sequence ID" value="AIA30637.1"/>
    <property type="molecule type" value="Genomic_DNA"/>
</dbReference>